<dbReference type="EMBL" id="SAEB01000006">
    <property type="protein sequence ID" value="RVD86164.1"/>
    <property type="molecule type" value="Genomic_DNA"/>
</dbReference>
<dbReference type="Proteomes" id="UP000283090">
    <property type="component" value="Unassembled WGS sequence"/>
</dbReference>
<dbReference type="GeneID" id="93586765"/>
<accession>A0A437A4Q6</accession>
<evidence type="ECO:0000313" key="2">
    <source>
        <dbReference type="Proteomes" id="UP000283090"/>
    </source>
</evidence>
<organism evidence="1 2">
    <name type="scientific">Arthrobotrys flagrans</name>
    <name type="common">Nematode-trapping fungus</name>
    <name type="synonym">Trichothecium flagrans</name>
    <dbReference type="NCBI Taxonomy" id="97331"/>
    <lineage>
        <taxon>Eukaryota</taxon>
        <taxon>Fungi</taxon>
        <taxon>Dikarya</taxon>
        <taxon>Ascomycota</taxon>
        <taxon>Pezizomycotina</taxon>
        <taxon>Orbiliomycetes</taxon>
        <taxon>Orbiliales</taxon>
        <taxon>Orbiliaceae</taxon>
        <taxon>Arthrobotrys</taxon>
    </lineage>
</organism>
<dbReference type="VEuPathDB" id="FungiDB:DFL_004454"/>
<gene>
    <name evidence="1" type="ORF">DFL_004454</name>
</gene>
<dbReference type="RefSeq" id="XP_067491708.1">
    <property type="nucleotide sequence ID" value="XM_067633551.1"/>
</dbReference>
<reference evidence="1 2" key="1">
    <citation type="submission" date="2019-01" db="EMBL/GenBank/DDBJ databases">
        <title>Intercellular communication is required for trap formation in the nematode-trapping fungus Duddingtonia flagrans.</title>
        <authorList>
            <person name="Youssar L."/>
            <person name="Wernet V."/>
            <person name="Hensel N."/>
            <person name="Hildebrandt H.-G."/>
            <person name="Fischer R."/>
        </authorList>
    </citation>
    <scope>NUCLEOTIDE SEQUENCE [LARGE SCALE GENOMIC DNA]</scope>
    <source>
        <strain evidence="1 2">CBS H-5679</strain>
    </source>
</reference>
<evidence type="ECO:0000313" key="1">
    <source>
        <dbReference type="EMBL" id="RVD86164.1"/>
    </source>
</evidence>
<proteinExistence type="predicted"/>
<keyword evidence="2" id="KW-1185">Reference proteome</keyword>
<protein>
    <submittedName>
        <fullName evidence="1">Uncharacterized protein</fullName>
    </submittedName>
</protein>
<sequence>MLSMVLNVVRRPRCALFLFTAAFPLELPFHILPLPLAARKLSVVNSEGSAPVVSKFKSTTLTIGATPFILKSSKTSEKASIHEISSEKRSPIKAAPTTIIKRGGVDINASSA</sequence>
<comment type="caution">
    <text evidence="1">The sequence shown here is derived from an EMBL/GenBank/DDBJ whole genome shotgun (WGS) entry which is preliminary data.</text>
</comment>
<name>A0A437A4Q6_ARTFL</name>
<dbReference type="AlphaFoldDB" id="A0A437A4Q6"/>